<dbReference type="Proteomes" id="UP000225706">
    <property type="component" value="Unassembled WGS sequence"/>
</dbReference>
<dbReference type="InterPro" id="IPR052235">
    <property type="entry name" value="Nephronectin_domain"/>
</dbReference>
<dbReference type="InterPro" id="IPR000152">
    <property type="entry name" value="EGF-type_Asp/Asn_hydroxyl_site"/>
</dbReference>
<sequence length="435" mass="48724">MSYENVCAMRSLHICVFLACSMVIVFATSQADQYRQLKFRSEKAFDSKRFINHVVRITVVMVMEFCETMCYMEPNCVSINIDKRQDGNRKYKCELNNVTHEGHKDDLIENGNYSYHAAESACVKNSCKNNATCQSGFTDKGYRCLCTAGFKGQSCDEDIDECATSNHGCSTTAVCKNTKGSYNCTCKPGYSGDGRTCKDIDECAVGNHECDPNAVCNNTRGSHNCTCMIDYWGDGKTCIRKGDPLFGLLAQLVERCTSIAEDTFHYDSHYWTNKNEYNPLGGQTAFDRHQTKLLTYWNTPFSKICFGMRFDQQVKFIVIKKQADSLYSLIADGKYRNTSLGRKSWKGLCGSKGSLQPHCNREGFNAFSEERSHSRARIGILGNNENDCKTCDSRIGFGTGGYPDDSITCGNAASWWFGSDKGGSYIRTMGYILVQ</sequence>
<dbReference type="PROSITE" id="PS00010">
    <property type="entry name" value="ASX_HYDROXYL"/>
    <property type="match status" value="1"/>
</dbReference>
<protein>
    <submittedName>
        <fullName evidence="7">Fibrillin-1</fullName>
    </submittedName>
</protein>
<dbReference type="Pfam" id="PF12947">
    <property type="entry name" value="EGF_3"/>
    <property type="match status" value="2"/>
</dbReference>
<dbReference type="FunFam" id="2.10.25.10:FF:000038">
    <property type="entry name" value="Fibrillin 2"/>
    <property type="match status" value="2"/>
</dbReference>
<evidence type="ECO:0000256" key="4">
    <source>
        <dbReference type="ARBA" id="ARBA00023157"/>
    </source>
</evidence>
<evidence type="ECO:0000256" key="3">
    <source>
        <dbReference type="ARBA" id="ARBA00022737"/>
    </source>
</evidence>
<evidence type="ECO:0000313" key="7">
    <source>
        <dbReference type="EMBL" id="PFX13590.1"/>
    </source>
</evidence>
<dbReference type="SUPFAM" id="SSF57196">
    <property type="entry name" value="EGF/Laminin"/>
    <property type="match status" value="3"/>
</dbReference>
<dbReference type="Pfam" id="PF00008">
    <property type="entry name" value="EGF"/>
    <property type="match status" value="1"/>
</dbReference>
<accession>A0A2B4RAR0</accession>
<gene>
    <name evidence="7" type="primary">FBN1</name>
    <name evidence="7" type="ORF">AWC38_SpisGene22314</name>
</gene>
<dbReference type="InterPro" id="IPR024731">
    <property type="entry name" value="NELL2-like_EGF"/>
</dbReference>
<dbReference type="STRING" id="50429.A0A2B4RAR0"/>
<proteinExistence type="predicted"/>
<feature type="disulfide bond" evidence="5">
    <location>
        <begin position="127"/>
        <end position="144"/>
    </location>
</feature>
<feature type="domain" description="EGF-like" evidence="6">
    <location>
        <begin position="118"/>
        <end position="156"/>
    </location>
</feature>
<dbReference type="InterPro" id="IPR001881">
    <property type="entry name" value="EGF-like_Ca-bd_dom"/>
</dbReference>
<name>A0A2B4RAR0_STYPI</name>
<keyword evidence="4 5" id="KW-1015">Disulfide bond</keyword>
<dbReference type="PANTHER" id="PTHR24050:SF28">
    <property type="entry name" value="UROMODULIN-LIKE"/>
    <property type="match status" value="1"/>
</dbReference>
<dbReference type="SMART" id="SM00179">
    <property type="entry name" value="EGF_CA"/>
    <property type="match status" value="3"/>
</dbReference>
<dbReference type="AlphaFoldDB" id="A0A2B4RAR0"/>
<reference evidence="8" key="1">
    <citation type="journal article" date="2017" name="bioRxiv">
        <title>Comparative analysis of the genomes of Stylophora pistillata and Acropora digitifera provides evidence for extensive differences between species of corals.</title>
        <authorList>
            <person name="Voolstra C.R."/>
            <person name="Li Y."/>
            <person name="Liew Y.J."/>
            <person name="Baumgarten S."/>
            <person name="Zoccola D."/>
            <person name="Flot J.-F."/>
            <person name="Tambutte S."/>
            <person name="Allemand D."/>
            <person name="Aranda M."/>
        </authorList>
    </citation>
    <scope>NUCLEOTIDE SEQUENCE [LARGE SCALE GENOMIC DNA]</scope>
</reference>
<dbReference type="PROSITE" id="PS50026">
    <property type="entry name" value="EGF_3"/>
    <property type="match status" value="3"/>
</dbReference>
<dbReference type="OrthoDB" id="155976at2759"/>
<comment type="caution">
    <text evidence="5">Lacks conserved residue(s) required for the propagation of feature annotation.</text>
</comment>
<dbReference type="InterPro" id="IPR000742">
    <property type="entry name" value="EGF"/>
</dbReference>
<organism evidence="7 8">
    <name type="scientific">Stylophora pistillata</name>
    <name type="common">Smooth cauliflower coral</name>
    <dbReference type="NCBI Taxonomy" id="50429"/>
    <lineage>
        <taxon>Eukaryota</taxon>
        <taxon>Metazoa</taxon>
        <taxon>Cnidaria</taxon>
        <taxon>Anthozoa</taxon>
        <taxon>Hexacorallia</taxon>
        <taxon>Scleractinia</taxon>
        <taxon>Astrocoeniina</taxon>
        <taxon>Pocilloporidae</taxon>
        <taxon>Stylophora</taxon>
    </lineage>
</organism>
<feature type="domain" description="EGF-like" evidence="6">
    <location>
        <begin position="199"/>
        <end position="239"/>
    </location>
</feature>
<evidence type="ECO:0000259" key="6">
    <source>
        <dbReference type="PROSITE" id="PS50026"/>
    </source>
</evidence>
<dbReference type="SMART" id="SM00181">
    <property type="entry name" value="EGF"/>
    <property type="match status" value="3"/>
</dbReference>
<evidence type="ECO:0000256" key="1">
    <source>
        <dbReference type="ARBA" id="ARBA00022536"/>
    </source>
</evidence>
<dbReference type="PROSITE" id="PS00022">
    <property type="entry name" value="EGF_1"/>
    <property type="match status" value="1"/>
</dbReference>
<dbReference type="CDD" id="cd00054">
    <property type="entry name" value="EGF_CA"/>
    <property type="match status" value="3"/>
</dbReference>
<evidence type="ECO:0000256" key="2">
    <source>
        <dbReference type="ARBA" id="ARBA00022729"/>
    </source>
</evidence>
<evidence type="ECO:0000256" key="5">
    <source>
        <dbReference type="PROSITE-ProRule" id="PRU00076"/>
    </source>
</evidence>
<comment type="caution">
    <text evidence="7">The sequence shown here is derived from an EMBL/GenBank/DDBJ whole genome shotgun (WGS) entry which is preliminary data.</text>
</comment>
<dbReference type="InterPro" id="IPR018097">
    <property type="entry name" value="EGF_Ca-bd_CS"/>
</dbReference>
<feature type="disulfide bond" evidence="5">
    <location>
        <begin position="146"/>
        <end position="155"/>
    </location>
</feature>
<keyword evidence="1 5" id="KW-0245">EGF-like domain</keyword>
<keyword evidence="8" id="KW-1185">Reference proteome</keyword>
<dbReference type="PROSITE" id="PS01187">
    <property type="entry name" value="EGF_CA"/>
    <property type="match status" value="1"/>
</dbReference>
<evidence type="ECO:0000313" key="8">
    <source>
        <dbReference type="Proteomes" id="UP000225706"/>
    </source>
</evidence>
<keyword evidence="3" id="KW-0677">Repeat</keyword>
<keyword evidence="2" id="KW-0732">Signal</keyword>
<dbReference type="PROSITE" id="PS01186">
    <property type="entry name" value="EGF_2"/>
    <property type="match status" value="2"/>
</dbReference>
<dbReference type="EMBL" id="LSMT01000938">
    <property type="protein sequence ID" value="PFX13590.1"/>
    <property type="molecule type" value="Genomic_DNA"/>
</dbReference>
<dbReference type="GO" id="GO:0005509">
    <property type="term" value="F:calcium ion binding"/>
    <property type="evidence" value="ECO:0007669"/>
    <property type="project" value="InterPro"/>
</dbReference>
<feature type="domain" description="EGF-like" evidence="6">
    <location>
        <begin position="158"/>
        <end position="198"/>
    </location>
</feature>
<dbReference type="PANTHER" id="PTHR24050">
    <property type="entry name" value="PA14 DOMAIN-CONTAINING PROTEIN"/>
    <property type="match status" value="1"/>
</dbReference>
<dbReference type="Gene3D" id="2.10.25.10">
    <property type="entry name" value="Laminin"/>
    <property type="match status" value="3"/>
</dbReference>